<evidence type="ECO:0000313" key="7">
    <source>
        <dbReference type="EMBL" id="SEM02560.1"/>
    </source>
</evidence>
<dbReference type="EMBL" id="JASAVS010000001">
    <property type="protein sequence ID" value="MDP8084406.1"/>
    <property type="molecule type" value="Genomic_DNA"/>
</dbReference>
<evidence type="ECO:0000313" key="9">
    <source>
        <dbReference type="Proteomes" id="UP001224812"/>
    </source>
</evidence>
<evidence type="ECO:0000313" key="6">
    <source>
        <dbReference type="EMBL" id="MDP8175326.1"/>
    </source>
</evidence>
<dbReference type="STRING" id="97481.SAMN05444853_10394"/>
<dbReference type="EMBL" id="JASAYQ010000002">
    <property type="protein sequence ID" value="MDP8172135.1"/>
    <property type="molecule type" value="Genomic_DNA"/>
</dbReference>
<dbReference type="FunFam" id="3.30.70.990:FF:000001">
    <property type="entry name" value="UPF0234 protein YajQ"/>
    <property type="match status" value="1"/>
</dbReference>
<reference evidence="5" key="4">
    <citation type="journal article" date="2023" name="Front. Microbiol.">
        <title>Phylogeography and host specificity of Pasteurellaceae pathogenic to sea-farmed fish in the north-east Atlantic.</title>
        <authorList>
            <person name="Gulla S."/>
            <person name="Colquhoun D.J."/>
            <person name="Olsen A.B."/>
            <person name="Spilsberg B."/>
            <person name="Lagesen K."/>
            <person name="Aakesson C.P."/>
            <person name="Strom S."/>
            <person name="Manji F."/>
            <person name="Birkbeck T.H."/>
            <person name="Nilsen H.K."/>
        </authorList>
    </citation>
    <scope>NUCLEOTIDE SEQUENCE</scope>
    <source>
        <strain evidence="6">98B1</strain>
        <strain evidence="5">TW16_20</strain>
    </source>
</reference>
<dbReference type="InterPro" id="IPR007551">
    <property type="entry name" value="YajQ/Smlt4090-like"/>
</dbReference>
<dbReference type="PANTHER" id="PTHR30476">
    <property type="entry name" value="UPF0234 PROTEIN YAJQ"/>
    <property type="match status" value="1"/>
</dbReference>
<dbReference type="InterPro" id="IPR035571">
    <property type="entry name" value="UPF0234-like_C"/>
</dbReference>
<dbReference type="OrthoDB" id="9801447at2"/>
<keyword evidence="1 3" id="KW-0547">Nucleotide-binding</keyword>
<dbReference type="Pfam" id="PF04461">
    <property type="entry name" value="YajQ"/>
    <property type="match status" value="1"/>
</dbReference>
<reference evidence="7" key="2">
    <citation type="submission" date="2016-10" db="EMBL/GenBank/DDBJ databases">
        <authorList>
            <person name="de Groot N.N."/>
        </authorList>
    </citation>
    <scope>NUCLEOTIDE SEQUENCE [LARGE SCALE GENOMIC DNA]</scope>
    <source>
        <strain evidence="7">DSM 24204</strain>
    </source>
</reference>
<sequence length="163" mass="18794">MPSFDIVSEITMHEVRNAVENANRELTNRWDFRNVTATIELNEGKESIKVTTESDFQVEQLLDILRNAMIKRNIEPSSLEIPDDYEHSGKMYSKEVTLKQGIEKEMAKKIIKLIKDAKLKVQTQIQGEQVRVTGKSRDDLQKAIQLVKGAELGQPFQFENFRD</sequence>
<dbReference type="Proteomes" id="UP000198883">
    <property type="component" value="Unassembled WGS sequence"/>
</dbReference>
<organism evidence="7 8">
    <name type="scientific">Phocoenobacter skyensis</name>
    <dbReference type="NCBI Taxonomy" id="97481"/>
    <lineage>
        <taxon>Bacteria</taxon>
        <taxon>Pseudomonadati</taxon>
        <taxon>Pseudomonadota</taxon>
        <taxon>Gammaproteobacteria</taxon>
        <taxon>Pasteurellales</taxon>
        <taxon>Pasteurellaceae</taxon>
        <taxon>Phocoenobacter</taxon>
    </lineage>
</organism>
<reference evidence="4 9" key="3">
    <citation type="journal article" date="2023" name="Front. Microbiol.">
        <title>Phylogeography and host specificity of Pasteurellaceae pathogenic to sea-farmed fish in the north-east Atlantic.</title>
        <authorList>
            <person name="Gulla S."/>
            <person name="Colquhoun D.J."/>
            <person name="Olsen A.B."/>
            <person name="Spilsberg B."/>
            <person name="Lagesen K."/>
            <person name="Aakesson C.P."/>
            <person name="Strom S."/>
            <person name="Manji F."/>
            <person name="Birkbeck T.H."/>
            <person name="Nilsen H.K."/>
        </authorList>
    </citation>
    <scope>NUCLEOTIDE SEQUENCE [LARGE SCALE GENOMIC DNA]</scope>
    <source>
        <strain evidence="4 9">VIO11850</strain>
    </source>
</reference>
<dbReference type="HAMAP" id="MF_00632">
    <property type="entry name" value="UPF0234"/>
    <property type="match status" value="1"/>
</dbReference>
<dbReference type="EMBL" id="JASAYT010000024">
    <property type="protein sequence ID" value="MDP8175326.1"/>
    <property type="molecule type" value="Genomic_DNA"/>
</dbReference>
<dbReference type="Proteomes" id="UP001231736">
    <property type="component" value="Unassembled WGS sequence"/>
</dbReference>
<keyword evidence="9" id="KW-1185">Reference proteome</keyword>
<dbReference type="Gene3D" id="3.30.70.990">
    <property type="entry name" value="YajQ-like, domain 2"/>
    <property type="match status" value="1"/>
</dbReference>
<protein>
    <recommendedName>
        <fullName evidence="3">Nucleotide-binding protein QJT92_00465</fullName>
    </recommendedName>
</protein>
<dbReference type="AlphaFoldDB" id="A0A1H7V042"/>
<dbReference type="PANTHER" id="PTHR30476:SF0">
    <property type="entry name" value="UPF0234 PROTEIN YAJQ"/>
    <property type="match status" value="1"/>
</dbReference>
<evidence type="ECO:0000256" key="2">
    <source>
        <dbReference type="ARBA" id="ARBA00093450"/>
    </source>
</evidence>
<name>A0A1H7V042_9PAST</name>
<evidence type="ECO:0000313" key="4">
    <source>
        <dbReference type="EMBL" id="MDP8084406.1"/>
    </source>
</evidence>
<evidence type="ECO:0000313" key="5">
    <source>
        <dbReference type="EMBL" id="MDP8172135.1"/>
    </source>
</evidence>
<comment type="function">
    <text evidence="3">Nucleotide-binding protein.</text>
</comment>
<dbReference type="NCBIfam" id="NF003819">
    <property type="entry name" value="PRK05412.1"/>
    <property type="match status" value="1"/>
</dbReference>
<dbReference type="GO" id="GO:0005829">
    <property type="term" value="C:cytosol"/>
    <property type="evidence" value="ECO:0007669"/>
    <property type="project" value="TreeGrafter"/>
</dbReference>
<dbReference type="Gene3D" id="3.30.70.860">
    <property type="match status" value="1"/>
</dbReference>
<evidence type="ECO:0000313" key="8">
    <source>
        <dbReference type="Proteomes" id="UP000198883"/>
    </source>
</evidence>
<reference evidence="8" key="1">
    <citation type="submission" date="2016-10" db="EMBL/GenBank/DDBJ databases">
        <authorList>
            <person name="Varghese N."/>
            <person name="Submissions S."/>
        </authorList>
    </citation>
    <scope>NUCLEOTIDE SEQUENCE [LARGE SCALE GENOMIC DNA]</scope>
    <source>
        <strain evidence="8">DSM 24204</strain>
    </source>
</reference>
<dbReference type="RefSeq" id="WP_090920377.1">
    <property type="nucleotide sequence ID" value="NZ_CP016180.1"/>
</dbReference>
<dbReference type="InterPro" id="IPR035570">
    <property type="entry name" value="UPF0234_N"/>
</dbReference>
<evidence type="ECO:0000256" key="1">
    <source>
        <dbReference type="ARBA" id="ARBA00022741"/>
    </source>
</evidence>
<proteinExistence type="inferred from homology"/>
<dbReference type="CDD" id="cd11740">
    <property type="entry name" value="YajQ_like"/>
    <property type="match status" value="1"/>
</dbReference>
<accession>A0A1H7V042</accession>
<dbReference type="Proteomes" id="UP001236239">
    <property type="component" value="Unassembled WGS sequence"/>
</dbReference>
<comment type="similarity">
    <text evidence="2 3">Belongs to the YajQ family.</text>
</comment>
<dbReference type="FunFam" id="3.30.70.860:FF:000001">
    <property type="entry name" value="UPF0234 protein YajQ"/>
    <property type="match status" value="1"/>
</dbReference>
<dbReference type="Proteomes" id="UP001224812">
    <property type="component" value="Unassembled WGS sequence"/>
</dbReference>
<evidence type="ECO:0000256" key="3">
    <source>
        <dbReference type="HAMAP-Rule" id="MF_00632"/>
    </source>
</evidence>
<dbReference type="SUPFAM" id="SSF89963">
    <property type="entry name" value="YajQ-like"/>
    <property type="match status" value="2"/>
</dbReference>
<dbReference type="GO" id="GO:0000166">
    <property type="term" value="F:nucleotide binding"/>
    <property type="evidence" value="ECO:0007669"/>
    <property type="project" value="UniProtKB-UniRule"/>
</dbReference>
<dbReference type="GeneID" id="83545175"/>
<gene>
    <name evidence="4" type="ORF">QJT92_00465</name>
    <name evidence="5" type="ORF">QJU93_02040</name>
    <name evidence="6" type="ORF">QJU97_07640</name>
    <name evidence="7" type="ORF">SAMN05444853_10394</name>
</gene>
<dbReference type="EMBL" id="FOBN01000003">
    <property type="protein sequence ID" value="SEM02560.1"/>
    <property type="molecule type" value="Genomic_DNA"/>
</dbReference>
<dbReference type="InterPro" id="IPR036183">
    <property type="entry name" value="YajQ-like_sf"/>
</dbReference>